<keyword evidence="8" id="KW-0902">Two-component regulatory system</keyword>
<keyword evidence="4" id="KW-0808">Transferase</keyword>
<evidence type="ECO:0000256" key="2">
    <source>
        <dbReference type="ARBA" id="ARBA00012438"/>
    </source>
</evidence>
<evidence type="ECO:0000313" key="13">
    <source>
        <dbReference type="Proteomes" id="UP000185511"/>
    </source>
</evidence>
<comment type="catalytic activity">
    <reaction evidence="1">
        <text>ATP + protein L-histidine = ADP + protein N-phospho-L-histidine.</text>
        <dbReference type="EC" id="2.7.13.3"/>
    </reaction>
</comment>
<dbReference type="RefSeq" id="WP_075765140.1">
    <property type="nucleotide sequence ID" value="NZ_CP016076.1"/>
</dbReference>
<name>A0AAC9PSW5_9PSEU</name>
<dbReference type="PANTHER" id="PTHR24421">
    <property type="entry name" value="NITRATE/NITRITE SENSOR PROTEIN NARX-RELATED"/>
    <property type="match status" value="1"/>
</dbReference>
<proteinExistence type="predicted"/>
<sequence length="657" mass="66766">MTGLPARRRPTGLGGWLDRSRTRVVAALILVAAAAPAVPLAAAAGAAESTEALVCWYSAAVQLAGSLAVLLRPRAVAAATLAAAVAVLLPIWTGEMGETAGYFGGINPWPPLAILIASGMATRQGGRGTDVLVAWGVIGVAVLAAVRVWEPSTSTVVSGVLRTVLPGLLGAFLATRERLVAALREQARRVESDHRRALASARQAERTRLADEMHDLVTHRVSLMVLAADALRRAPDQERSRATARVVREHGVAALDELRELLGLLHADQVRHSGPDTAFDHSGHPAADDVVARSAVEPRPRAGGVAPDPDVEDLIAAAESAGTSVRFDRDGEPRAVPLAVRRAVARVVQEALTNTRKHAAGAAVRVELRYDSDRVRVEIRTAAPGRTAVATAPDHLAAAGTPRLAEPDRRGPGDAEAAGAAERGAGEHSACESLGAAAAGRDTAVGSSDAEWAEVGCSGVEQTRVEGGVRPGVEEADASPAGTGRAEVEPGDAGRAGVGSSGAEPGAVEVSSGGSAGADHNGAGRACAGQAVAEPTGAQHAEARLAGTGSGRGLAALRHRVGLLGGTLRAGRLPDGGFRVSATLPTAGSATPGGSEPPAESRSSIPLRPERGSPWTSCTAPGGSQDEVLVTDDNAADRRLPHATGQQGAPTGSRVVG</sequence>
<evidence type="ECO:0000256" key="6">
    <source>
        <dbReference type="ARBA" id="ARBA00022777"/>
    </source>
</evidence>
<evidence type="ECO:0000256" key="7">
    <source>
        <dbReference type="ARBA" id="ARBA00022840"/>
    </source>
</evidence>
<dbReference type="KEGG" id="acad:UA74_19920"/>
<evidence type="ECO:0000256" key="9">
    <source>
        <dbReference type="SAM" id="MobiDB-lite"/>
    </source>
</evidence>
<dbReference type="Pfam" id="PF07730">
    <property type="entry name" value="HisKA_3"/>
    <property type="match status" value="1"/>
</dbReference>
<dbReference type="InterPro" id="IPR036890">
    <property type="entry name" value="HATPase_C_sf"/>
</dbReference>
<evidence type="ECO:0000256" key="3">
    <source>
        <dbReference type="ARBA" id="ARBA00022553"/>
    </source>
</evidence>
<feature type="transmembrane region" description="Helical" evidence="10">
    <location>
        <begin position="100"/>
        <end position="119"/>
    </location>
</feature>
<gene>
    <name evidence="12" type="ORF">UA74_19920</name>
</gene>
<keyword evidence="3" id="KW-0597">Phosphoprotein</keyword>
<dbReference type="Gene3D" id="1.20.5.1930">
    <property type="match status" value="1"/>
</dbReference>
<dbReference type="GO" id="GO:0016020">
    <property type="term" value="C:membrane"/>
    <property type="evidence" value="ECO:0007669"/>
    <property type="project" value="InterPro"/>
</dbReference>
<evidence type="ECO:0000256" key="1">
    <source>
        <dbReference type="ARBA" id="ARBA00000085"/>
    </source>
</evidence>
<evidence type="ECO:0000256" key="10">
    <source>
        <dbReference type="SAM" id="Phobius"/>
    </source>
</evidence>
<evidence type="ECO:0000259" key="11">
    <source>
        <dbReference type="Pfam" id="PF07730"/>
    </source>
</evidence>
<feature type="transmembrane region" description="Helical" evidence="10">
    <location>
        <begin position="155"/>
        <end position="174"/>
    </location>
</feature>
<dbReference type="InterPro" id="IPR050482">
    <property type="entry name" value="Sensor_HK_TwoCompSys"/>
</dbReference>
<reference evidence="13" key="1">
    <citation type="submission" date="2016-06" db="EMBL/GenBank/DDBJ databases">
        <title>Complete genome sequence of Actinoalloteichus fjordicus DSM 46855 (=ADI127-17), type strain of the new species Actinoalloteichus fjordicus.</title>
        <authorList>
            <person name="Ruckert C."/>
            <person name="Nouioui I."/>
            <person name="Willmese J."/>
            <person name="van Wezel G."/>
            <person name="Klenk H.-P."/>
            <person name="Kalinowski J."/>
            <person name="Zotchev S.B."/>
        </authorList>
    </citation>
    <scope>NUCLEOTIDE SEQUENCE [LARGE SCALE GENOMIC DNA]</scope>
    <source>
        <strain evidence="13">ADI127-7</strain>
    </source>
</reference>
<keyword evidence="13" id="KW-1185">Reference proteome</keyword>
<keyword evidence="6 12" id="KW-0418">Kinase</keyword>
<feature type="domain" description="Signal transduction histidine kinase subgroup 3 dimerisation and phosphoacceptor" evidence="11">
    <location>
        <begin position="205"/>
        <end position="268"/>
    </location>
</feature>
<keyword evidence="10" id="KW-1133">Transmembrane helix</keyword>
<dbReference type="SUPFAM" id="SSF55874">
    <property type="entry name" value="ATPase domain of HSP90 chaperone/DNA topoisomerase II/histidine kinase"/>
    <property type="match status" value="2"/>
</dbReference>
<evidence type="ECO:0000256" key="4">
    <source>
        <dbReference type="ARBA" id="ARBA00022679"/>
    </source>
</evidence>
<dbReference type="EC" id="2.7.13.3" evidence="2"/>
<feature type="region of interest" description="Disordered" evidence="9">
    <location>
        <begin position="567"/>
        <end position="657"/>
    </location>
</feature>
<feature type="transmembrane region" description="Helical" evidence="10">
    <location>
        <begin position="131"/>
        <end position="149"/>
    </location>
</feature>
<dbReference type="AlphaFoldDB" id="A0AAC9PSW5"/>
<keyword evidence="7" id="KW-0067">ATP-binding</keyword>
<feature type="compositionally biased region" description="Low complexity" evidence="9">
    <location>
        <begin position="414"/>
        <end position="423"/>
    </location>
</feature>
<keyword evidence="10" id="KW-0472">Membrane</keyword>
<feature type="transmembrane region" description="Helical" evidence="10">
    <location>
        <begin position="76"/>
        <end position="94"/>
    </location>
</feature>
<dbReference type="PANTHER" id="PTHR24421:SF10">
    <property type="entry name" value="NITRATE_NITRITE SENSOR PROTEIN NARQ"/>
    <property type="match status" value="1"/>
</dbReference>
<dbReference type="Proteomes" id="UP000185511">
    <property type="component" value="Chromosome"/>
</dbReference>
<dbReference type="Gene3D" id="3.30.565.10">
    <property type="entry name" value="Histidine kinase-like ATPase, C-terminal domain"/>
    <property type="match status" value="2"/>
</dbReference>
<organism evidence="12 13">
    <name type="scientific">Actinoalloteichus fjordicus</name>
    <dbReference type="NCBI Taxonomy" id="1612552"/>
    <lineage>
        <taxon>Bacteria</taxon>
        <taxon>Bacillati</taxon>
        <taxon>Actinomycetota</taxon>
        <taxon>Actinomycetes</taxon>
        <taxon>Pseudonocardiales</taxon>
        <taxon>Pseudonocardiaceae</taxon>
        <taxon>Actinoalloteichus</taxon>
    </lineage>
</organism>
<keyword evidence="5" id="KW-0547">Nucleotide-binding</keyword>
<dbReference type="InterPro" id="IPR011712">
    <property type="entry name" value="Sig_transdc_His_kin_sub3_dim/P"/>
</dbReference>
<dbReference type="GO" id="GO:0046983">
    <property type="term" value="F:protein dimerization activity"/>
    <property type="evidence" value="ECO:0007669"/>
    <property type="project" value="InterPro"/>
</dbReference>
<protein>
    <recommendedName>
        <fullName evidence="2">histidine kinase</fullName>
        <ecNumber evidence="2">2.7.13.3</ecNumber>
    </recommendedName>
</protein>
<dbReference type="GO" id="GO:0005524">
    <property type="term" value="F:ATP binding"/>
    <property type="evidence" value="ECO:0007669"/>
    <property type="project" value="UniProtKB-KW"/>
</dbReference>
<dbReference type="GO" id="GO:0000155">
    <property type="term" value="F:phosphorelay sensor kinase activity"/>
    <property type="evidence" value="ECO:0007669"/>
    <property type="project" value="InterPro"/>
</dbReference>
<evidence type="ECO:0000313" key="12">
    <source>
        <dbReference type="EMBL" id="APU16009.1"/>
    </source>
</evidence>
<evidence type="ECO:0000256" key="8">
    <source>
        <dbReference type="ARBA" id="ARBA00023012"/>
    </source>
</evidence>
<evidence type="ECO:0000256" key="5">
    <source>
        <dbReference type="ARBA" id="ARBA00022741"/>
    </source>
</evidence>
<feature type="region of interest" description="Disordered" evidence="9">
    <location>
        <begin position="463"/>
        <end position="529"/>
    </location>
</feature>
<accession>A0AAC9PSW5</accession>
<feature type="region of interest" description="Disordered" evidence="9">
    <location>
        <begin position="386"/>
        <end position="429"/>
    </location>
</feature>
<keyword evidence="10" id="KW-0812">Transmembrane</keyword>
<dbReference type="EMBL" id="CP016076">
    <property type="protein sequence ID" value="APU16009.1"/>
    <property type="molecule type" value="Genomic_DNA"/>
</dbReference>